<feature type="domain" description="SCP2" evidence="2">
    <location>
        <begin position="41"/>
        <end position="135"/>
    </location>
</feature>
<proteinExistence type="inferred from homology"/>
<accession>A0A1E5ISJ0</accession>
<dbReference type="OrthoDB" id="5292463at2"/>
<name>A0A1E5ISJ0_SHECO</name>
<evidence type="ECO:0000313" key="3">
    <source>
        <dbReference type="EMBL" id="OEG73531.1"/>
    </source>
</evidence>
<dbReference type="GO" id="GO:0006744">
    <property type="term" value="P:ubiquinone biosynthetic process"/>
    <property type="evidence" value="ECO:0007669"/>
    <property type="project" value="UniProtKB-UniRule"/>
</dbReference>
<comment type="similarity">
    <text evidence="1">Belongs to the UbiT family.</text>
</comment>
<dbReference type="Gene3D" id="3.30.1050.10">
    <property type="entry name" value="SCP2 sterol-binding domain"/>
    <property type="match status" value="1"/>
</dbReference>
<dbReference type="Proteomes" id="UP000095230">
    <property type="component" value="Unassembled WGS sequence"/>
</dbReference>
<sequence length="170" mass="19365">MQKNLMATLAQQLLQYGPVVAAKPLTLVPFSFKARILEKLLNQLMATQIEDEELEFLSERWVEINITDMQLSFQVSFETQFMIREMGSAEVIFSGETKELLLIAAGKEDPDTLFFQRKLSIEGDTELGLEVKNLLLSIEFDTMPSLVRDSIERLAAMVMQLQTKADTKWA</sequence>
<comment type="function">
    <text evidence="1">Required for O(2)-independent ubiquinone (coenzyme Q) biosynthesis. Likely functions as an accessory factor.</text>
</comment>
<dbReference type="InterPro" id="IPR016830">
    <property type="entry name" value="UbiT"/>
</dbReference>
<dbReference type="InterPro" id="IPR036527">
    <property type="entry name" value="SCP2_sterol-bd_dom_sf"/>
</dbReference>
<protein>
    <recommendedName>
        <fullName evidence="1">Ubiquinone biosynthesis accessory factor UbiT</fullName>
    </recommendedName>
</protein>
<dbReference type="InterPro" id="IPR003033">
    <property type="entry name" value="SCP2_sterol-bd_dom"/>
</dbReference>
<dbReference type="Pfam" id="PF02036">
    <property type="entry name" value="SCP2"/>
    <property type="match status" value="1"/>
</dbReference>
<dbReference type="AlphaFoldDB" id="A0A1E5ISJ0"/>
<dbReference type="UniPathway" id="UPA00232"/>
<evidence type="ECO:0000256" key="1">
    <source>
        <dbReference type="HAMAP-Rule" id="MF_02231"/>
    </source>
</evidence>
<dbReference type="PIRSF" id="PIRSF025550">
    <property type="entry name" value="UCP025550_lpd_carrier"/>
    <property type="match status" value="1"/>
</dbReference>
<dbReference type="RefSeq" id="WP_028763288.1">
    <property type="nucleotide sequence ID" value="NZ_JBHOHD010000017.1"/>
</dbReference>
<organism evidence="3 4">
    <name type="scientific">Shewanella colwelliana</name>
    <name type="common">Alteromonas colwelliana</name>
    <dbReference type="NCBI Taxonomy" id="23"/>
    <lineage>
        <taxon>Bacteria</taxon>
        <taxon>Pseudomonadati</taxon>
        <taxon>Pseudomonadota</taxon>
        <taxon>Gammaproteobacteria</taxon>
        <taxon>Alteromonadales</taxon>
        <taxon>Shewanellaceae</taxon>
        <taxon>Shewanella</taxon>
    </lineage>
</organism>
<gene>
    <name evidence="1" type="primary">ubiT</name>
    <name evidence="3" type="ORF">BEL05_18300</name>
</gene>
<dbReference type="SUPFAM" id="SSF55718">
    <property type="entry name" value="SCP-like"/>
    <property type="match status" value="1"/>
</dbReference>
<dbReference type="STRING" id="23.BEL05_18300"/>
<dbReference type="EMBL" id="MCBT01000041">
    <property type="protein sequence ID" value="OEG73531.1"/>
    <property type="molecule type" value="Genomic_DNA"/>
</dbReference>
<comment type="pathway">
    <text evidence="1">Cofactor biosynthesis; ubiquinone biosynthesis.</text>
</comment>
<evidence type="ECO:0000313" key="4">
    <source>
        <dbReference type="Proteomes" id="UP000095230"/>
    </source>
</evidence>
<evidence type="ECO:0000259" key="2">
    <source>
        <dbReference type="Pfam" id="PF02036"/>
    </source>
</evidence>
<comment type="caution">
    <text evidence="3">The sequence shown here is derived from an EMBL/GenBank/DDBJ whole genome shotgun (WGS) entry which is preliminary data.</text>
</comment>
<dbReference type="HAMAP" id="MF_02231">
    <property type="entry name" value="UbiT"/>
    <property type="match status" value="1"/>
</dbReference>
<keyword evidence="1" id="KW-0831">Ubiquinone biosynthesis</keyword>
<reference evidence="3 4" key="1">
    <citation type="submission" date="2016-07" db="EMBL/GenBank/DDBJ databases">
        <title>Whole-genome of two Shewanella species isolated from a digestive organ of sea cucumber Apostichopus japonicus Selenka 1867.</title>
        <authorList>
            <person name="Hong H.-H."/>
            <person name="Choi H."/>
            <person name="Cheon S."/>
            <person name="Oh J.-S."/>
            <person name="Lee H.-G."/>
            <person name="Park C."/>
        </authorList>
    </citation>
    <scope>NUCLEOTIDE SEQUENCE [LARGE SCALE GENOMIC DNA]</scope>
    <source>
        <strain evidence="3 4">CSB03KR</strain>
    </source>
</reference>